<evidence type="ECO:0000313" key="2">
    <source>
        <dbReference type="Proteomes" id="UP000177501"/>
    </source>
</evidence>
<gene>
    <name evidence="1" type="ORF">A2955_04135</name>
</gene>
<protein>
    <submittedName>
        <fullName evidence="1">Uncharacterized protein</fullName>
    </submittedName>
</protein>
<organism evidence="1 2">
    <name type="scientific">Candidatus Woesebacteria bacterium RIFCSPLOWO2_01_FULL_37_19</name>
    <dbReference type="NCBI Taxonomy" id="1802514"/>
    <lineage>
        <taxon>Bacteria</taxon>
        <taxon>Candidatus Woeseibacteriota</taxon>
    </lineage>
</organism>
<sequence>MDKNIKFLGDYLGKVSQYIPKKGGLFEGGYFEVYAKLIVGVGFLPCPPLLIRFIEKTGHAFEIGDKLPSFSVKLEDSLPNPGCEIVMSAWESEGIMFTNSWGYYDQFLEIKDLMLKMPFYRLLAYNDNKMKPIITSRNINSLIDKISSVWDMMPPFVRLGLKPSKVFALQIAENNGEARPRWKNVPIEETKYLLNID</sequence>
<dbReference type="AlphaFoldDB" id="A0A1F8B0Q4"/>
<accession>A0A1F8B0Q4</accession>
<evidence type="ECO:0000313" key="1">
    <source>
        <dbReference type="EMBL" id="OGM57510.1"/>
    </source>
</evidence>
<name>A0A1F8B0Q4_9BACT</name>
<reference evidence="1 2" key="1">
    <citation type="journal article" date="2016" name="Nat. Commun.">
        <title>Thousands of microbial genomes shed light on interconnected biogeochemical processes in an aquifer system.</title>
        <authorList>
            <person name="Anantharaman K."/>
            <person name="Brown C.T."/>
            <person name="Hug L.A."/>
            <person name="Sharon I."/>
            <person name="Castelle C.J."/>
            <person name="Probst A.J."/>
            <person name="Thomas B.C."/>
            <person name="Singh A."/>
            <person name="Wilkins M.J."/>
            <person name="Karaoz U."/>
            <person name="Brodie E.L."/>
            <person name="Williams K.H."/>
            <person name="Hubbard S.S."/>
            <person name="Banfield J.F."/>
        </authorList>
    </citation>
    <scope>NUCLEOTIDE SEQUENCE [LARGE SCALE GENOMIC DNA]</scope>
</reference>
<proteinExistence type="predicted"/>
<dbReference type="Proteomes" id="UP000177501">
    <property type="component" value="Unassembled WGS sequence"/>
</dbReference>
<comment type="caution">
    <text evidence="1">The sequence shown here is derived from an EMBL/GenBank/DDBJ whole genome shotgun (WGS) entry which is preliminary data.</text>
</comment>
<dbReference type="EMBL" id="MGHA01000058">
    <property type="protein sequence ID" value="OGM57510.1"/>
    <property type="molecule type" value="Genomic_DNA"/>
</dbReference>